<dbReference type="GO" id="GO:2001236">
    <property type="term" value="P:regulation of extrinsic apoptotic signaling pathway"/>
    <property type="evidence" value="ECO:0007669"/>
    <property type="project" value="TreeGrafter"/>
</dbReference>
<feature type="region of interest" description="Disordered" evidence="2">
    <location>
        <begin position="112"/>
        <end position="272"/>
    </location>
</feature>
<keyword evidence="4" id="KW-1185">Reference proteome</keyword>
<feature type="compositionally biased region" description="Basic residues" evidence="2">
    <location>
        <begin position="242"/>
        <end position="260"/>
    </location>
</feature>
<feature type="compositionally biased region" description="Basic and acidic residues" evidence="2">
    <location>
        <begin position="162"/>
        <end position="178"/>
    </location>
</feature>
<feature type="region of interest" description="Disordered" evidence="2">
    <location>
        <begin position="424"/>
        <end position="444"/>
    </location>
</feature>
<protein>
    <recommendedName>
        <fullName evidence="5">Apoptosis facilitator</fullName>
    </recommendedName>
</protein>
<feature type="region of interest" description="Disordered" evidence="2">
    <location>
        <begin position="1"/>
        <end position="21"/>
    </location>
</feature>
<dbReference type="PANTHER" id="PTHR14965:SF9">
    <property type="entry name" value="APOPTOSIS FACILITATOR BCL-2-LIKE PROTEIN 14"/>
    <property type="match status" value="1"/>
</dbReference>
<organism evidence="3 4">
    <name type="scientific">Triplophysa rosa</name>
    <name type="common">Cave loach</name>
    <dbReference type="NCBI Taxonomy" id="992332"/>
    <lineage>
        <taxon>Eukaryota</taxon>
        <taxon>Metazoa</taxon>
        <taxon>Chordata</taxon>
        <taxon>Craniata</taxon>
        <taxon>Vertebrata</taxon>
        <taxon>Euteleostomi</taxon>
        <taxon>Actinopterygii</taxon>
        <taxon>Neopterygii</taxon>
        <taxon>Teleostei</taxon>
        <taxon>Ostariophysi</taxon>
        <taxon>Cypriniformes</taxon>
        <taxon>Nemacheilidae</taxon>
        <taxon>Triplophysa</taxon>
    </lineage>
</organism>
<evidence type="ECO:0000256" key="2">
    <source>
        <dbReference type="SAM" id="MobiDB-lite"/>
    </source>
</evidence>
<dbReference type="PANTHER" id="PTHR14965">
    <property type="entry name" value="SI:CH73-248E21.1"/>
    <property type="match status" value="1"/>
</dbReference>
<gene>
    <name evidence="3" type="ORF">IRJ41_009272</name>
</gene>
<dbReference type="GO" id="GO:0006915">
    <property type="term" value="P:apoptotic process"/>
    <property type="evidence" value="ECO:0007669"/>
    <property type="project" value="UniProtKB-KW"/>
</dbReference>
<feature type="region of interest" description="Disordered" evidence="2">
    <location>
        <begin position="39"/>
        <end position="74"/>
    </location>
</feature>
<name>A0A9W8C569_TRIRA</name>
<feature type="compositionally biased region" description="Polar residues" evidence="2">
    <location>
        <begin position="1"/>
        <end position="16"/>
    </location>
</feature>
<feature type="compositionally biased region" description="Basic and acidic residues" evidence="2">
    <location>
        <begin position="424"/>
        <end position="436"/>
    </location>
</feature>
<reference evidence="3" key="1">
    <citation type="submission" date="2021-02" db="EMBL/GenBank/DDBJ databases">
        <title>Comparative genomics reveals that relaxation of natural selection precedes convergent phenotypic evolution of cavefish.</title>
        <authorList>
            <person name="Peng Z."/>
        </authorList>
    </citation>
    <scope>NUCLEOTIDE SEQUENCE</scope>
    <source>
        <tissue evidence="3">Muscle</tissue>
    </source>
</reference>
<dbReference type="EMBL" id="JAFHDT010000007">
    <property type="protein sequence ID" value="KAI7807730.1"/>
    <property type="molecule type" value="Genomic_DNA"/>
</dbReference>
<evidence type="ECO:0000313" key="3">
    <source>
        <dbReference type="EMBL" id="KAI7807730.1"/>
    </source>
</evidence>
<dbReference type="AlphaFoldDB" id="A0A9W8C569"/>
<dbReference type="OrthoDB" id="9836802at2759"/>
<proteinExistence type="predicted"/>
<evidence type="ECO:0000256" key="1">
    <source>
        <dbReference type="ARBA" id="ARBA00022703"/>
    </source>
</evidence>
<feature type="compositionally biased region" description="Basic residues" evidence="2">
    <location>
        <begin position="179"/>
        <end position="188"/>
    </location>
</feature>
<keyword evidence="1" id="KW-0053">Apoptosis</keyword>
<comment type="caution">
    <text evidence="3">The sequence shown here is derived from an EMBL/GenBank/DDBJ whole genome shotgun (WGS) entry which is preliminary data.</text>
</comment>
<accession>A0A9W8C569</accession>
<evidence type="ECO:0008006" key="5">
    <source>
        <dbReference type="Google" id="ProtNLM"/>
    </source>
</evidence>
<evidence type="ECO:0000313" key="4">
    <source>
        <dbReference type="Proteomes" id="UP001059041"/>
    </source>
</evidence>
<sequence>MTSISSEQNTQPSPQLLSVGEKDRKRLLEVYVKRSLSLNDGSQCPRRQEQRSHKWVTIAERKKRDRKHSSDTSLNLSLQNSIADEDVVQEAFAASEPDKKVETSSEKKFKKWKIKGSLRRNDGSNASQKCNSKPKKRFQLDKAKEDENDVLPLSTNTAGDAQTKRSDELESSLEERKTKDGKKSKKPTVWKSFLNWFSKGNQEKEQDPPTAEESLPVSQPLRPQISCLPIPETLSKSDSGLRRSKNMKKKQTNRRSAKWRRSGDMSTGKPVEVEPNDCYYEKVSEELEKIVHEVKDGPADGNAAFQPTGQNGVKKDYEEVIKRITELIKQEGDSIDDKLKDNVVVNSFLEGISYRSFQQMADQYVQSEVPDKKTQRPVAAPELVKFAFTLDFTARVANLHRQATGQVMGFGNQYLQDRFTHMSESHPHLNDTKTENFDQDYSSI</sequence>
<dbReference type="Proteomes" id="UP001059041">
    <property type="component" value="Linkage Group LG7"/>
</dbReference>